<gene>
    <name evidence="6 8" type="primary">purN</name>
    <name evidence="8" type="ORF">NCTC13315_01237</name>
</gene>
<dbReference type="EMBL" id="UGNV01000001">
    <property type="protein sequence ID" value="STX28704.1"/>
    <property type="molecule type" value="Genomic_DNA"/>
</dbReference>
<evidence type="ECO:0000313" key="9">
    <source>
        <dbReference type="Proteomes" id="UP000254968"/>
    </source>
</evidence>
<evidence type="ECO:0000259" key="7">
    <source>
        <dbReference type="Pfam" id="PF00551"/>
    </source>
</evidence>
<dbReference type="NCBIfam" id="TIGR00639">
    <property type="entry name" value="PurN"/>
    <property type="match status" value="1"/>
</dbReference>
<reference evidence="8 9" key="1">
    <citation type="submission" date="2018-06" db="EMBL/GenBank/DDBJ databases">
        <authorList>
            <consortium name="Pathogen Informatics"/>
            <person name="Doyle S."/>
        </authorList>
    </citation>
    <scope>NUCLEOTIDE SEQUENCE [LARGE SCALE GENOMIC DNA]</scope>
    <source>
        <strain evidence="8 9">NCTC13315</strain>
    </source>
</reference>
<dbReference type="CDD" id="cd08645">
    <property type="entry name" value="FMT_core_GART"/>
    <property type="match status" value="1"/>
</dbReference>
<dbReference type="RefSeq" id="WP_115302430.1">
    <property type="nucleotide sequence ID" value="NZ_CAAAHO010000001.1"/>
</dbReference>
<dbReference type="GO" id="GO:0006189">
    <property type="term" value="P:'de novo' IMP biosynthetic process"/>
    <property type="evidence" value="ECO:0007669"/>
    <property type="project" value="UniProtKB-UniRule"/>
</dbReference>
<dbReference type="FunFam" id="3.40.50.170:FF:000013">
    <property type="entry name" value="Phosphoribosylamine-glycine ligase"/>
    <property type="match status" value="1"/>
</dbReference>
<dbReference type="InterPro" id="IPR004607">
    <property type="entry name" value="GART"/>
</dbReference>
<protein>
    <recommendedName>
        <fullName evidence="6">Phosphoribosylglycinamide formyltransferase</fullName>
        <ecNumber evidence="6">2.1.2.2</ecNumber>
    </recommendedName>
    <alternativeName>
        <fullName evidence="6">5'-phosphoribosylglycinamide transformylase</fullName>
    </alternativeName>
    <alternativeName>
        <fullName evidence="6">GAR transformylase</fullName>
        <shortName evidence="6">GART</shortName>
    </alternativeName>
</protein>
<dbReference type="InterPro" id="IPR002376">
    <property type="entry name" value="Formyl_transf_N"/>
</dbReference>
<name>A0A378I8K7_9GAMM</name>
<accession>A0A378I8K7</accession>
<dbReference type="InterPro" id="IPR036477">
    <property type="entry name" value="Formyl_transf_N_sf"/>
</dbReference>
<evidence type="ECO:0000256" key="4">
    <source>
        <dbReference type="ARBA" id="ARBA00038440"/>
    </source>
</evidence>
<dbReference type="InterPro" id="IPR001555">
    <property type="entry name" value="GART_AS"/>
</dbReference>
<feature type="active site" description="Proton donor" evidence="6">
    <location>
        <position position="108"/>
    </location>
</feature>
<feature type="binding site" evidence="6">
    <location>
        <begin position="89"/>
        <end position="92"/>
    </location>
    <ligand>
        <name>(6R)-10-formyltetrahydrofolate</name>
        <dbReference type="ChEBI" id="CHEBI:195366"/>
    </ligand>
</feature>
<feature type="binding site" evidence="6">
    <location>
        <position position="64"/>
    </location>
    <ligand>
        <name>(6R)-10-formyltetrahydrofolate</name>
        <dbReference type="ChEBI" id="CHEBI:195366"/>
    </ligand>
</feature>
<dbReference type="PROSITE" id="PS00373">
    <property type="entry name" value="GART"/>
    <property type="match status" value="1"/>
</dbReference>
<dbReference type="UniPathway" id="UPA00074">
    <property type="reaction ID" value="UER00126"/>
</dbReference>
<feature type="binding site" evidence="6">
    <location>
        <begin position="12"/>
        <end position="14"/>
    </location>
    <ligand>
        <name>N(1)-(5-phospho-beta-D-ribosyl)glycinamide</name>
        <dbReference type="ChEBI" id="CHEBI:143788"/>
    </ligand>
</feature>
<proteinExistence type="inferred from homology"/>
<evidence type="ECO:0000256" key="3">
    <source>
        <dbReference type="ARBA" id="ARBA00022755"/>
    </source>
</evidence>
<dbReference type="GO" id="GO:0005737">
    <property type="term" value="C:cytoplasm"/>
    <property type="evidence" value="ECO:0007669"/>
    <property type="project" value="TreeGrafter"/>
</dbReference>
<dbReference type="GO" id="GO:0004644">
    <property type="term" value="F:phosphoribosylglycinamide formyltransferase activity"/>
    <property type="evidence" value="ECO:0007669"/>
    <property type="project" value="UniProtKB-UniRule"/>
</dbReference>
<keyword evidence="3 6" id="KW-0658">Purine biosynthesis</keyword>
<evidence type="ECO:0000256" key="6">
    <source>
        <dbReference type="HAMAP-Rule" id="MF_01930"/>
    </source>
</evidence>
<dbReference type="HAMAP" id="MF_01930">
    <property type="entry name" value="PurN"/>
    <property type="match status" value="1"/>
</dbReference>
<dbReference type="AlphaFoldDB" id="A0A378I8K7"/>
<comment type="similarity">
    <text evidence="4 6">Belongs to the GART family.</text>
</comment>
<feature type="site" description="Raises pKa of active site His" evidence="6">
    <location>
        <position position="147"/>
    </location>
</feature>
<evidence type="ECO:0000256" key="1">
    <source>
        <dbReference type="ARBA" id="ARBA00005054"/>
    </source>
</evidence>
<sequence length="193" mass="21353">MIRLGILGSTRGTNLLALVEAIKNKKLNASIEIVLSNKPDALILDKAAQFGLPSQYLSSKGLSREEFDQRLTDLLKINQVELIVLIGYMRILSPIFIHNWRNKIINIHPSLLPAFAGLMDLDVHRAVLAAGEKQSGCTVHVVTEEIDSGPIILQKQCDVLEEDTPEELKARIQDLEGALLVEAITLISQQKNN</sequence>
<dbReference type="Pfam" id="PF00551">
    <property type="entry name" value="Formyl_trans_N"/>
    <property type="match status" value="1"/>
</dbReference>
<evidence type="ECO:0000313" key="8">
    <source>
        <dbReference type="EMBL" id="STX28704.1"/>
    </source>
</evidence>
<dbReference type="Gene3D" id="3.40.50.170">
    <property type="entry name" value="Formyl transferase, N-terminal domain"/>
    <property type="match status" value="1"/>
</dbReference>
<evidence type="ECO:0000256" key="5">
    <source>
        <dbReference type="ARBA" id="ARBA00047664"/>
    </source>
</evidence>
<comment type="catalytic activity">
    <reaction evidence="5 6">
        <text>N(1)-(5-phospho-beta-D-ribosyl)glycinamide + (6R)-10-formyltetrahydrofolate = N(2)-formyl-N(1)-(5-phospho-beta-D-ribosyl)glycinamide + (6S)-5,6,7,8-tetrahydrofolate + H(+)</text>
        <dbReference type="Rhea" id="RHEA:15053"/>
        <dbReference type="ChEBI" id="CHEBI:15378"/>
        <dbReference type="ChEBI" id="CHEBI:57453"/>
        <dbReference type="ChEBI" id="CHEBI:143788"/>
        <dbReference type="ChEBI" id="CHEBI:147286"/>
        <dbReference type="ChEBI" id="CHEBI:195366"/>
        <dbReference type="EC" id="2.1.2.2"/>
    </reaction>
</comment>
<feature type="domain" description="Formyl transferase N-terminal" evidence="7">
    <location>
        <begin position="5"/>
        <end position="184"/>
    </location>
</feature>
<keyword evidence="9" id="KW-1185">Reference proteome</keyword>
<dbReference type="Proteomes" id="UP000254968">
    <property type="component" value="Unassembled WGS sequence"/>
</dbReference>
<comment type="pathway">
    <text evidence="1 6">Purine metabolism; IMP biosynthesis via de novo pathway; N(2)-formyl-N(1)-(5-phospho-D-ribosyl)glycinamide from N(1)-(5-phospho-D-ribosyl)glycinamide (10-formyl THF route): step 1/1.</text>
</comment>
<dbReference type="OrthoDB" id="9806170at2"/>
<evidence type="ECO:0000256" key="2">
    <source>
        <dbReference type="ARBA" id="ARBA00022679"/>
    </source>
</evidence>
<dbReference type="PANTHER" id="PTHR43369:SF2">
    <property type="entry name" value="PHOSPHORIBOSYLGLYCINAMIDE FORMYLTRANSFERASE"/>
    <property type="match status" value="1"/>
</dbReference>
<dbReference type="EC" id="2.1.2.2" evidence="6"/>
<keyword evidence="2 6" id="KW-0808">Transferase</keyword>
<comment type="function">
    <text evidence="6">Catalyzes the transfer of a formyl group from 10-formyltetrahydrofolate to 5-phospho-ribosyl-glycinamide (GAR), producing 5-phospho-ribosyl-N-formylglycinamide (FGAR) and tetrahydrofolate.</text>
</comment>
<feature type="binding site" evidence="6">
    <location>
        <position position="106"/>
    </location>
    <ligand>
        <name>(6R)-10-formyltetrahydrofolate</name>
        <dbReference type="ChEBI" id="CHEBI:195366"/>
    </ligand>
</feature>
<organism evidence="8 9">
    <name type="scientific">Legionella beliardensis</name>
    <dbReference type="NCBI Taxonomy" id="91822"/>
    <lineage>
        <taxon>Bacteria</taxon>
        <taxon>Pseudomonadati</taxon>
        <taxon>Pseudomonadota</taxon>
        <taxon>Gammaproteobacteria</taxon>
        <taxon>Legionellales</taxon>
        <taxon>Legionellaceae</taxon>
        <taxon>Legionella</taxon>
    </lineage>
</organism>
<dbReference type="PANTHER" id="PTHR43369">
    <property type="entry name" value="PHOSPHORIBOSYLGLYCINAMIDE FORMYLTRANSFERASE"/>
    <property type="match status" value="1"/>
</dbReference>
<dbReference type="SUPFAM" id="SSF53328">
    <property type="entry name" value="Formyltransferase"/>
    <property type="match status" value="1"/>
</dbReference>